<sequence length="72" mass="8903">MFFTFENILYYYDKFLILLFIIKNILNNQKCIRPRKIIYYYKKNMAFAYPIVERGEGYKVNNLQKLSQVQLY</sequence>
<organism evidence="1 2">
    <name type="scientific">Plasmodium vinckei petteri</name>
    <dbReference type="NCBI Taxonomy" id="138298"/>
    <lineage>
        <taxon>Eukaryota</taxon>
        <taxon>Sar</taxon>
        <taxon>Alveolata</taxon>
        <taxon>Apicomplexa</taxon>
        <taxon>Aconoidasida</taxon>
        <taxon>Haemosporida</taxon>
        <taxon>Plasmodiidae</taxon>
        <taxon>Plasmodium</taxon>
        <taxon>Plasmodium (Vinckeia)</taxon>
    </lineage>
</organism>
<dbReference type="EMBL" id="KI965395">
    <property type="protein sequence ID" value="EUD73621.1"/>
    <property type="molecule type" value="Genomic_DNA"/>
</dbReference>
<evidence type="ECO:0000313" key="2">
    <source>
        <dbReference type="Proteomes" id="UP000030659"/>
    </source>
</evidence>
<accession>W7B6N8</accession>
<reference evidence="1 2" key="1">
    <citation type="submission" date="2013-02" db="EMBL/GenBank/DDBJ databases">
        <title>The Genome Sequence of Plasmodium vinckei petteri CR.</title>
        <authorList>
            <consortium name="The Broad Institute Genome Sequencing Platform"/>
            <consortium name="The Broad Institute Genome Sequencing Center for Infectious Disease"/>
            <person name="Neafsey D."/>
            <person name="Cheeseman I."/>
            <person name="Volkman S."/>
            <person name="Adams J."/>
            <person name="Walker B."/>
            <person name="Young S.K."/>
            <person name="Zeng Q."/>
            <person name="Gargeya S."/>
            <person name="Fitzgerald M."/>
            <person name="Haas B."/>
            <person name="Abouelleil A."/>
            <person name="Alvarado L."/>
            <person name="Arachchi H.M."/>
            <person name="Berlin A.M."/>
            <person name="Chapman S.B."/>
            <person name="Dewar J."/>
            <person name="Goldberg J."/>
            <person name="Griggs A."/>
            <person name="Gujja S."/>
            <person name="Hansen M."/>
            <person name="Howarth C."/>
            <person name="Imamovic A."/>
            <person name="Larimer J."/>
            <person name="McCowan C."/>
            <person name="Murphy C."/>
            <person name="Neiman D."/>
            <person name="Pearson M."/>
            <person name="Priest M."/>
            <person name="Roberts A."/>
            <person name="Saif S."/>
            <person name="Shea T."/>
            <person name="Sisk P."/>
            <person name="Sykes S."/>
            <person name="Wortman J."/>
            <person name="Nusbaum C."/>
            <person name="Birren B."/>
        </authorList>
    </citation>
    <scope>NUCLEOTIDE SEQUENCE [LARGE SCALE GENOMIC DNA]</scope>
    <source>
        <strain evidence="1 2">CR</strain>
    </source>
</reference>
<proteinExistence type="predicted"/>
<dbReference type="Proteomes" id="UP000030659">
    <property type="component" value="Unassembled WGS sequence"/>
</dbReference>
<dbReference type="AlphaFoldDB" id="W7B6N8"/>
<gene>
    <name evidence="1" type="ORF">YYG_00709</name>
</gene>
<protein>
    <submittedName>
        <fullName evidence="1">Uncharacterized protein</fullName>
    </submittedName>
</protein>
<name>W7B6N8_PLAVN</name>
<evidence type="ECO:0000313" key="1">
    <source>
        <dbReference type="EMBL" id="EUD73621.1"/>
    </source>
</evidence>